<protein>
    <recommendedName>
        <fullName evidence="4">L,D-transpeptidase</fullName>
    </recommendedName>
</protein>
<reference evidence="3" key="1">
    <citation type="journal article" date="2019" name="Int. J. Syst. Evol. Microbiol.">
        <title>The Global Catalogue of Microorganisms (GCM) 10K type strain sequencing project: providing services to taxonomists for standard genome sequencing and annotation.</title>
        <authorList>
            <consortium name="The Broad Institute Genomics Platform"/>
            <consortium name="The Broad Institute Genome Sequencing Center for Infectious Disease"/>
            <person name="Wu L."/>
            <person name="Ma J."/>
        </authorList>
    </citation>
    <scope>NUCLEOTIDE SEQUENCE [LARGE SCALE GENOMIC DNA]</scope>
    <source>
        <strain evidence="3">JCM 18410</strain>
    </source>
</reference>
<dbReference type="EMBL" id="BAABKC010000073">
    <property type="protein sequence ID" value="GAA5066692.1"/>
    <property type="molecule type" value="Genomic_DNA"/>
</dbReference>
<keyword evidence="3" id="KW-1185">Reference proteome</keyword>
<dbReference type="RefSeq" id="WP_345670250.1">
    <property type="nucleotide sequence ID" value="NZ_BAABKC010000073.1"/>
</dbReference>
<gene>
    <name evidence="2" type="ORF">GCM10023336_48630</name>
</gene>
<name>A0ABP9L086_9ACTN</name>
<feature type="region of interest" description="Disordered" evidence="1">
    <location>
        <begin position="32"/>
        <end position="73"/>
    </location>
</feature>
<evidence type="ECO:0000313" key="3">
    <source>
        <dbReference type="Proteomes" id="UP001500124"/>
    </source>
</evidence>
<accession>A0ABP9L086</accession>
<organism evidence="2 3">
    <name type="scientific">Streptomyces similanensis</name>
    <dbReference type="NCBI Taxonomy" id="1274988"/>
    <lineage>
        <taxon>Bacteria</taxon>
        <taxon>Bacillati</taxon>
        <taxon>Actinomycetota</taxon>
        <taxon>Actinomycetes</taxon>
        <taxon>Kitasatosporales</taxon>
        <taxon>Streptomycetaceae</taxon>
        <taxon>Streptomyces</taxon>
    </lineage>
</organism>
<proteinExistence type="predicted"/>
<comment type="caution">
    <text evidence="2">The sequence shown here is derived from an EMBL/GenBank/DDBJ whole genome shotgun (WGS) entry which is preliminary data.</text>
</comment>
<feature type="compositionally biased region" description="Low complexity" evidence="1">
    <location>
        <begin position="32"/>
        <end position="58"/>
    </location>
</feature>
<sequence>MPARIPSWAWVSGLTAGAVAAVAVLAVQAGHGPQPTAATARPSTSASAGAHHPAASPKPSTPPEPPAGSGTGRRVVYSLGQKRVWLMDVRGMPVRTFAVWPGTVNPDPGAYAISKRTETGTGSDGVRIEHVLYFAGKAGVFVAFSNAVDGASPPPVAPDVKTGGVRTGKADGAALWTFAAKATRVVVVA</sequence>
<dbReference type="Proteomes" id="UP001500124">
    <property type="component" value="Unassembled WGS sequence"/>
</dbReference>
<evidence type="ECO:0000256" key="1">
    <source>
        <dbReference type="SAM" id="MobiDB-lite"/>
    </source>
</evidence>
<evidence type="ECO:0008006" key="4">
    <source>
        <dbReference type="Google" id="ProtNLM"/>
    </source>
</evidence>
<evidence type="ECO:0000313" key="2">
    <source>
        <dbReference type="EMBL" id="GAA5066692.1"/>
    </source>
</evidence>